<comment type="caution">
    <text evidence="1">The sequence shown here is derived from an EMBL/GenBank/DDBJ whole genome shotgun (WGS) entry which is preliminary data.</text>
</comment>
<dbReference type="Proteomes" id="UP001482620">
    <property type="component" value="Unassembled WGS sequence"/>
</dbReference>
<dbReference type="EMBL" id="JAHRIQ010035552">
    <property type="protein sequence ID" value="MEQ2232393.1"/>
    <property type="molecule type" value="Genomic_DNA"/>
</dbReference>
<evidence type="ECO:0000313" key="2">
    <source>
        <dbReference type="Proteomes" id="UP001482620"/>
    </source>
</evidence>
<protein>
    <submittedName>
        <fullName evidence="1">Uncharacterized protein</fullName>
    </submittedName>
</protein>
<sequence>MEPAVKRINNENVDMMVPASCFNSAGRLGGLSSLYDHVSMIKTRGLQPLAGRSADTKEKLKKTEGHFLIKTSTDQSEEGVPHVLLADVTSHVGPIYLSTLWKRVTVGEAGSNAPCFV</sequence>
<gene>
    <name evidence="1" type="ORF">ILYODFUR_010803</name>
</gene>
<accession>A0ABV0TKJ9</accession>
<reference evidence="1 2" key="1">
    <citation type="submission" date="2021-06" db="EMBL/GenBank/DDBJ databases">
        <authorList>
            <person name="Palmer J.M."/>
        </authorList>
    </citation>
    <scope>NUCLEOTIDE SEQUENCE [LARGE SCALE GENOMIC DNA]</scope>
    <source>
        <strain evidence="2">if_2019</strain>
        <tissue evidence="1">Muscle</tissue>
    </source>
</reference>
<proteinExistence type="predicted"/>
<name>A0ABV0TKJ9_9TELE</name>
<organism evidence="1 2">
    <name type="scientific">Ilyodon furcidens</name>
    <name type="common">goldbreast splitfin</name>
    <dbReference type="NCBI Taxonomy" id="33524"/>
    <lineage>
        <taxon>Eukaryota</taxon>
        <taxon>Metazoa</taxon>
        <taxon>Chordata</taxon>
        <taxon>Craniata</taxon>
        <taxon>Vertebrata</taxon>
        <taxon>Euteleostomi</taxon>
        <taxon>Actinopterygii</taxon>
        <taxon>Neopterygii</taxon>
        <taxon>Teleostei</taxon>
        <taxon>Neoteleostei</taxon>
        <taxon>Acanthomorphata</taxon>
        <taxon>Ovalentaria</taxon>
        <taxon>Atherinomorphae</taxon>
        <taxon>Cyprinodontiformes</taxon>
        <taxon>Goodeidae</taxon>
        <taxon>Ilyodon</taxon>
    </lineage>
</organism>
<evidence type="ECO:0000313" key="1">
    <source>
        <dbReference type="EMBL" id="MEQ2232393.1"/>
    </source>
</evidence>
<keyword evidence="2" id="KW-1185">Reference proteome</keyword>